<comment type="caution">
    <text evidence="2">The sequence shown here is derived from an EMBL/GenBank/DDBJ whole genome shotgun (WGS) entry which is preliminary data.</text>
</comment>
<dbReference type="AlphaFoldDB" id="A0A1S8AS40"/>
<organism evidence="2 3">
    <name type="scientific">Natrinema saccharevitans</name>
    <dbReference type="NCBI Taxonomy" id="301967"/>
    <lineage>
        <taxon>Archaea</taxon>
        <taxon>Methanobacteriati</taxon>
        <taxon>Methanobacteriota</taxon>
        <taxon>Stenosarchaea group</taxon>
        <taxon>Halobacteria</taxon>
        <taxon>Halobacteriales</taxon>
        <taxon>Natrialbaceae</taxon>
        <taxon>Natrinema</taxon>
    </lineage>
</organism>
<dbReference type="EMBL" id="LWLN01000002">
    <property type="protein sequence ID" value="OLZ39334.1"/>
    <property type="molecule type" value="Genomic_DNA"/>
</dbReference>
<dbReference type="OrthoDB" id="201908at2157"/>
<reference evidence="3" key="1">
    <citation type="submission" date="2016-04" db="EMBL/GenBank/DDBJ databases">
        <authorList>
            <person name="Chen S.-C."/>
            <person name="Lai M.-C."/>
        </authorList>
    </citation>
    <scope>NUCLEOTIDE SEQUENCE [LARGE SCALE GENOMIC DNA]</scope>
    <source>
        <strain evidence="3">AB14</strain>
    </source>
</reference>
<sequence length="106" mass="12061">MANVTPERDLEFGFEYTTIDGRRRRVTILSETGGDAWRIVHEYRDGEWREVGREPISSLRLQLSSFDPTDARTDPQETRDTPTDGNPDEICSPAREAEPAHGDRDA</sequence>
<evidence type="ECO:0000256" key="1">
    <source>
        <dbReference type="SAM" id="MobiDB-lite"/>
    </source>
</evidence>
<feature type="compositionally biased region" description="Basic and acidic residues" evidence="1">
    <location>
        <begin position="69"/>
        <end position="82"/>
    </location>
</feature>
<protein>
    <submittedName>
        <fullName evidence="2">Uncharacterized protein</fullName>
    </submittedName>
</protein>
<feature type="compositionally biased region" description="Basic and acidic residues" evidence="1">
    <location>
        <begin position="95"/>
        <end position="106"/>
    </location>
</feature>
<dbReference type="Proteomes" id="UP000189370">
    <property type="component" value="Unassembled WGS sequence"/>
</dbReference>
<evidence type="ECO:0000313" key="3">
    <source>
        <dbReference type="Proteomes" id="UP000189370"/>
    </source>
</evidence>
<accession>A0A1S8AS40</accession>
<evidence type="ECO:0000313" key="2">
    <source>
        <dbReference type="EMBL" id="OLZ39334.1"/>
    </source>
</evidence>
<gene>
    <name evidence="2" type="ORF">A6E15_18270</name>
</gene>
<name>A0A1S8AS40_9EURY</name>
<proteinExistence type="predicted"/>
<dbReference type="RefSeq" id="WP_076148650.1">
    <property type="nucleotide sequence ID" value="NZ_LWLN01000002.1"/>
</dbReference>
<keyword evidence="3" id="KW-1185">Reference proteome</keyword>
<feature type="region of interest" description="Disordered" evidence="1">
    <location>
        <begin position="59"/>
        <end position="106"/>
    </location>
</feature>